<evidence type="ECO:0000313" key="2">
    <source>
        <dbReference type="EMBL" id="PIU35398.1"/>
    </source>
</evidence>
<proteinExistence type="predicted"/>
<name>A0A2M6YRK4_9BACT</name>
<dbReference type="AlphaFoldDB" id="A0A2M6YRK4"/>
<keyword evidence="1" id="KW-0472">Membrane</keyword>
<protein>
    <recommendedName>
        <fullName evidence="4">DUF5671 domain-containing protein</fullName>
    </recommendedName>
</protein>
<dbReference type="EMBL" id="PEWZ01000070">
    <property type="protein sequence ID" value="PIU35398.1"/>
    <property type="molecule type" value="Genomic_DNA"/>
</dbReference>
<comment type="caution">
    <text evidence="2">The sequence shown here is derived from an EMBL/GenBank/DDBJ whole genome shotgun (WGS) entry which is preliminary data.</text>
</comment>
<keyword evidence="1" id="KW-0812">Transmembrane</keyword>
<evidence type="ECO:0000256" key="1">
    <source>
        <dbReference type="SAM" id="Phobius"/>
    </source>
</evidence>
<gene>
    <name evidence="2" type="ORF">COT03_01340</name>
</gene>
<sequence length="72" mass="8279">MKLIKAMSFTLFVFGLLGWLYIAAVALVHPETLTIQLTHFAPWPREDTFGAVSFAVSFVSFFIWNLVREEKK</sequence>
<keyword evidence="1" id="KW-1133">Transmembrane helix</keyword>
<dbReference type="Proteomes" id="UP000229502">
    <property type="component" value="Unassembled WGS sequence"/>
</dbReference>
<evidence type="ECO:0000313" key="3">
    <source>
        <dbReference type="Proteomes" id="UP000229502"/>
    </source>
</evidence>
<organism evidence="2 3">
    <name type="scientific">Candidatus Shapirobacteria bacterium CG07_land_8_20_14_0_80_39_18</name>
    <dbReference type="NCBI Taxonomy" id="1974882"/>
    <lineage>
        <taxon>Bacteria</taxon>
        <taxon>Candidatus Shapironibacteriota</taxon>
    </lineage>
</organism>
<feature type="transmembrane region" description="Helical" evidence="1">
    <location>
        <begin position="48"/>
        <end position="67"/>
    </location>
</feature>
<accession>A0A2M6YRK4</accession>
<evidence type="ECO:0008006" key="4">
    <source>
        <dbReference type="Google" id="ProtNLM"/>
    </source>
</evidence>
<reference evidence="3" key="1">
    <citation type="submission" date="2017-09" db="EMBL/GenBank/DDBJ databases">
        <title>Depth-based differentiation of microbial function through sediment-hosted aquifers and enrichment of novel symbionts in the deep terrestrial subsurface.</title>
        <authorList>
            <person name="Probst A.J."/>
            <person name="Ladd B."/>
            <person name="Jarett J.K."/>
            <person name="Geller-Mcgrath D.E."/>
            <person name="Sieber C.M.K."/>
            <person name="Emerson J.B."/>
            <person name="Anantharaman K."/>
            <person name="Thomas B.C."/>
            <person name="Malmstrom R."/>
            <person name="Stieglmeier M."/>
            <person name="Klingl A."/>
            <person name="Woyke T."/>
            <person name="Ryan C.M."/>
            <person name="Banfield J.F."/>
        </authorList>
    </citation>
    <scope>NUCLEOTIDE SEQUENCE [LARGE SCALE GENOMIC DNA]</scope>
</reference>